<dbReference type="InterPro" id="IPR023313">
    <property type="entry name" value="UBQ-conjugating_AS"/>
</dbReference>
<keyword evidence="3" id="KW-0040">ANK repeat</keyword>
<dbReference type="InterPro" id="IPR016135">
    <property type="entry name" value="UBQ-conjugating_enzyme/RWD"/>
</dbReference>
<feature type="region of interest" description="Disordered" evidence="5">
    <location>
        <begin position="288"/>
        <end position="320"/>
    </location>
</feature>
<dbReference type="PANTHER" id="PTHR16027:SF6">
    <property type="entry name" value="DILUTE DOMAIN-CONTAINING PROTEIN"/>
    <property type="match status" value="1"/>
</dbReference>
<evidence type="ECO:0000259" key="7">
    <source>
        <dbReference type="PROSITE" id="PS51126"/>
    </source>
</evidence>
<reference evidence="8" key="1">
    <citation type="submission" date="2020-05" db="EMBL/GenBank/DDBJ databases">
        <title>Phylogenomic resolution of chytrid fungi.</title>
        <authorList>
            <person name="Stajich J.E."/>
            <person name="Amses K."/>
            <person name="Simmons R."/>
            <person name="Seto K."/>
            <person name="Myers J."/>
            <person name="Bonds A."/>
            <person name="Quandt C.A."/>
            <person name="Barry K."/>
            <person name="Liu P."/>
            <person name="Grigoriev I."/>
            <person name="Longcore J.E."/>
            <person name="James T.Y."/>
        </authorList>
    </citation>
    <scope>NUCLEOTIDE SEQUENCE</scope>
    <source>
        <strain evidence="8">JEL0476</strain>
    </source>
</reference>
<organism evidence="8 9">
    <name type="scientific">Clydaea vesicula</name>
    <dbReference type="NCBI Taxonomy" id="447962"/>
    <lineage>
        <taxon>Eukaryota</taxon>
        <taxon>Fungi</taxon>
        <taxon>Fungi incertae sedis</taxon>
        <taxon>Chytridiomycota</taxon>
        <taxon>Chytridiomycota incertae sedis</taxon>
        <taxon>Chytridiomycetes</taxon>
        <taxon>Lobulomycetales</taxon>
        <taxon>Lobulomycetaceae</taxon>
        <taxon>Clydaea</taxon>
    </lineage>
</organism>
<dbReference type="PROSITE" id="PS50088">
    <property type="entry name" value="ANK_REPEAT"/>
    <property type="match status" value="2"/>
</dbReference>
<comment type="caution">
    <text evidence="8">The sequence shown here is derived from an EMBL/GenBank/DDBJ whole genome shotgun (WGS) entry which is preliminary data.</text>
</comment>
<evidence type="ECO:0000256" key="3">
    <source>
        <dbReference type="PROSITE-ProRule" id="PRU00023"/>
    </source>
</evidence>
<dbReference type="InterPro" id="IPR000608">
    <property type="entry name" value="UBC"/>
</dbReference>
<dbReference type="Pfam" id="PF00179">
    <property type="entry name" value="UQ_con"/>
    <property type="match status" value="1"/>
</dbReference>
<dbReference type="InterPro" id="IPR036770">
    <property type="entry name" value="Ankyrin_rpt-contain_sf"/>
</dbReference>
<feature type="domain" description="UBC core" evidence="6">
    <location>
        <begin position="3"/>
        <end position="153"/>
    </location>
</feature>
<dbReference type="InterPro" id="IPR002710">
    <property type="entry name" value="Dilute_dom"/>
</dbReference>
<dbReference type="PROSITE" id="PS00183">
    <property type="entry name" value="UBC_1"/>
    <property type="match status" value="1"/>
</dbReference>
<dbReference type="GO" id="GO:0051020">
    <property type="term" value="F:GTPase binding"/>
    <property type="evidence" value="ECO:0007669"/>
    <property type="project" value="TreeGrafter"/>
</dbReference>
<dbReference type="PROSITE" id="PS51126">
    <property type="entry name" value="DILUTE"/>
    <property type="match status" value="1"/>
</dbReference>
<dbReference type="PANTHER" id="PTHR16027">
    <property type="entry name" value="DILUTE DOMAIN-CONTAINING PROTEIN YPR089W"/>
    <property type="match status" value="1"/>
</dbReference>
<dbReference type="GO" id="GO:0016740">
    <property type="term" value="F:transferase activity"/>
    <property type="evidence" value="ECO:0007669"/>
    <property type="project" value="UniProtKB-KW"/>
</dbReference>
<evidence type="ECO:0000313" key="8">
    <source>
        <dbReference type="EMBL" id="KAJ3220707.1"/>
    </source>
</evidence>
<evidence type="ECO:0000256" key="4">
    <source>
        <dbReference type="PROSITE-ProRule" id="PRU10133"/>
    </source>
</evidence>
<feature type="repeat" description="ANK" evidence="3">
    <location>
        <begin position="395"/>
        <end position="427"/>
    </location>
</feature>
<sequence length="930" mass="104669">MSRLTSRILQEIRILNDSPLAGVHCWQDSELTTLIHAVLEGPTKSPYALGTFKLNIKFPDRYPFEPPLIQFLTKIYHPNIDNSGRICLDLLKLPPTGTWSPSLNIKALLLAIQQLLLEPNPDDPLIIEIAQEQKSDFVLFVTKAQEHTKLYALPPEEEQSKNLETKEPNITEAFIKNNNPVPVKQLNDNDASEQTTSNLLNESPVDIHSGDHSKSNLSDIAAVDENELPPIQNISTPITPLNLLNTPKPVTSCNSSISQFTKSNSYESKIFETCKQKTPVSGKIRLESLNNQGDPVSSSQGVGVTESEKSAQKKRVKMTEEKLPKSALSSAFNSAEYLPLNEDDIFNNKKLTVEEKKKNLNSLLLRASSNNDITRVDKITSSFSDIVDINCKDDDGMTSLMLGAAFGHSLVVSLLIQKNAMLDAKDKRGWTGLFWAVANGHEETAKLLLDAGASRQAKSNRGRSLKDLARQSKHISLDDGEETDINDVSFEVLEEELKIDSAVPEEEVIPFIWEKCNWDQMFVFEESAIPHILKVAIHQMRPSVKSSENQKPISANILFLCLRYAHYYNSKELMTLFFNSAIKEIIQAIQPARDDLNFISYWIFNSSQLLFYLKKDQGLLCSTFDLQFTLTELIQELSLVFIKDVEKRIGDILEASILDYSSVEVNVKFEGILDGYNRTGSFLKSILSSTRQIQIPNTSSASTYKVAPKTVISILTSAYKVLIQMKVDSRIIEQIFNQIFFTIGCDTFNTIIKSNMYCCRTKGVQIRVNFSLIEEFIKETFSEETAENFIKHLDTTFQLLQFLQGISSCTDLQGFLENLKSVTKLNLCQVKLVIDNYLYEVGEVSIPEEVRAYVDGVVKGMKEHSIEKKNSIECDEEENVEDVAEFIVKRELPFKIPKIIEKDGKTEGLGNPYVNEAVLEMLDGKSTEKS</sequence>
<dbReference type="Gene3D" id="1.25.40.20">
    <property type="entry name" value="Ankyrin repeat-containing domain"/>
    <property type="match status" value="1"/>
</dbReference>
<proteinExistence type="predicted"/>
<dbReference type="SMART" id="SM00248">
    <property type="entry name" value="ANK"/>
    <property type="match status" value="3"/>
</dbReference>
<keyword evidence="1" id="KW-0808">Transferase</keyword>
<protein>
    <submittedName>
        <fullName evidence="8">Uncharacterized protein</fullName>
    </submittedName>
</protein>
<gene>
    <name evidence="8" type="ORF">HK099_004057</name>
</gene>
<evidence type="ECO:0000259" key="6">
    <source>
        <dbReference type="PROSITE" id="PS50127"/>
    </source>
</evidence>
<dbReference type="Proteomes" id="UP001211065">
    <property type="component" value="Unassembled WGS sequence"/>
</dbReference>
<dbReference type="Pfam" id="PF12796">
    <property type="entry name" value="Ank_2"/>
    <property type="match status" value="1"/>
</dbReference>
<evidence type="ECO:0000256" key="1">
    <source>
        <dbReference type="ARBA" id="ARBA00022679"/>
    </source>
</evidence>
<name>A0AAD5XVU4_9FUNG</name>
<keyword evidence="9" id="KW-1185">Reference proteome</keyword>
<feature type="compositionally biased region" description="Polar residues" evidence="5">
    <location>
        <begin position="288"/>
        <end position="302"/>
    </location>
</feature>
<dbReference type="PROSITE" id="PS50297">
    <property type="entry name" value="ANK_REP_REGION"/>
    <property type="match status" value="2"/>
</dbReference>
<dbReference type="PROSITE" id="PS50127">
    <property type="entry name" value="UBC_2"/>
    <property type="match status" value="1"/>
</dbReference>
<feature type="compositionally biased region" description="Basic and acidic residues" evidence="5">
    <location>
        <begin position="306"/>
        <end position="320"/>
    </location>
</feature>
<evidence type="ECO:0000313" key="9">
    <source>
        <dbReference type="Proteomes" id="UP001211065"/>
    </source>
</evidence>
<dbReference type="SUPFAM" id="SSF54495">
    <property type="entry name" value="UBC-like"/>
    <property type="match status" value="1"/>
</dbReference>
<dbReference type="Pfam" id="PF01843">
    <property type="entry name" value="DIL"/>
    <property type="match status" value="1"/>
</dbReference>
<keyword evidence="2" id="KW-0833">Ubl conjugation pathway</keyword>
<dbReference type="SMART" id="SM00212">
    <property type="entry name" value="UBCc"/>
    <property type="match status" value="1"/>
</dbReference>
<dbReference type="InterPro" id="IPR002110">
    <property type="entry name" value="Ankyrin_rpt"/>
</dbReference>
<evidence type="ECO:0000256" key="2">
    <source>
        <dbReference type="ARBA" id="ARBA00022786"/>
    </source>
</evidence>
<dbReference type="EMBL" id="JADGJW010000279">
    <property type="protein sequence ID" value="KAJ3220707.1"/>
    <property type="molecule type" value="Genomic_DNA"/>
</dbReference>
<accession>A0AAD5XVU4</accession>
<feature type="active site" description="Glycyl thioester intermediate" evidence="4">
    <location>
        <position position="87"/>
    </location>
</feature>
<evidence type="ECO:0000256" key="5">
    <source>
        <dbReference type="SAM" id="MobiDB-lite"/>
    </source>
</evidence>
<dbReference type="SMART" id="SM01132">
    <property type="entry name" value="DIL"/>
    <property type="match status" value="1"/>
</dbReference>
<feature type="repeat" description="ANK" evidence="3">
    <location>
        <begin position="428"/>
        <end position="460"/>
    </location>
</feature>
<dbReference type="AlphaFoldDB" id="A0AAD5XVU4"/>
<feature type="domain" description="Dilute" evidence="7">
    <location>
        <begin position="583"/>
        <end position="860"/>
    </location>
</feature>
<dbReference type="InterPro" id="IPR052072">
    <property type="entry name" value="Vascular_dev_regulator"/>
</dbReference>
<dbReference type="SUPFAM" id="SSF48403">
    <property type="entry name" value="Ankyrin repeat"/>
    <property type="match status" value="1"/>
</dbReference>
<dbReference type="CDD" id="cd23805">
    <property type="entry name" value="UBCc_UBE2T"/>
    <property type="match status" value="1"/>
</dbReference>
<dbReference type="Gene3D" id="3.10.110.10">
    <property type="entry name" value="Ubiquitin Conjugating Enzyme"/>
    <property type="match status" value="1"/>
</dbReference>